<evidence type="ECO:0000313" key="5">
    <source>
        <dbReference type="Proteomes" id="UP000693892"/>
    </source>
</evidence>
<sequence>MAGYTPSVPQASTTAAAPRAASQAKLPFTGFRPDIQGLRAVAVGVVLLFHANFPFMPGGFVGVDVFFVISGYLITGLLLREAITTGRIDLPDFYARRARRILPAATVVLVATLALTAIFLPQIRWQQIGIEAAGAAVYVVNWILAGGTDYLNADTAASPLQHFWTLSVEEQFYIVWPLILIVMLWIAGRTLKKTHAAFAEPGRTLRFAGVGVLLILVPSLIWSVYYTTAHPAPAYFVTTTRLWELAIGAALAVFAVQIARIPDWLGYLLGWAGLVGILVASLFYTSSAPAFPGSAGLLPTLSAAAVIAGGMNGRATRGAGRLLGLRPMRWIGDISYSLYLWHWPLIVVGTYLLGGELRFRWGLVIVVFAILPAWLSYRFIENPFRDWKALKASAKRSLGAGAGLVAVTLALATVIAYVPRMTAPEVPEAETGTPIGAEVLFEAAQSGSRTVDLDAQSYSYRTAGDLHVGEEMPLILDQDLIASFEGIGAPTDEVEGGFTPAAIDARKDNPVLYEMGCQLDEDTAEPKPCVFGDEQSDTTIMLVGDSHAASWMPALDAIAEKNGWRLVTNTKSGCSFADVSQTRFGGAFPACDEWNEGVLEQILDEQPALVVTINAGRRGVWAGDHSLKGDEKVRAFGQGLRSHWSTLNDAGIPVRVLMDTAEMHTDVPECVSANPTQLTECATPREDALDTRPHPEIAAVQDLPATELINMNDWICPDAEYCPAIVGNVLVWRDTDHLTATFSRTLALPLEDALLATQKADGSW</sequence>
<evidence type="ECO:0000259" key="3">
    <source>
        <dbReference type="Pfam" id="PF19040"/>
    </source>
</evidence>
<feature type="transmembrane region" description="Helical" evidence="1">
    <location>
        <begin position="334"/>
        <end position="353"/>
    </location>
</feature>
<keyword evidence="1" id="KW-1133">Transmembrane helix</keyword>
<dbReference type="GO" id="GO:0016747">
    <property type="term" value="F:acyltransferase activity, transferring groups other than amino-acyl groups"/>
    <property type="evidence" value="ECO:0007669"/>
    <property type="project" value="InterPro"/>
</dbReference>
<feature type="transmembrane region" description="Helical" evidence="1">
    <location>
        <begin position="173"/>
        <end position="191"/>
    </location>
</feature>
<feature type="domain" description="Acyltransferase 3" evidence="2">
    <location>
        <begin position="34"/>
        <end position="376"/>
    </location>
</feature>
<feature type="transmembrane region" description="Helical" evidence="1">
    <location>
        <begin position="203"/>
        <end position="222"/>
    </location>
</feature>
<dbReference type="InterPro" id="IPR043968">
    <property type="entry name" value="SGNH"/>
</dbReference>
<gene>
    <name evidence="4" type="ORF">LEUCIP111803_02054</name>
</gene>
<name>A0A916NP39_9MICO</name>
<dbReference type="AlphaFoldDB" id="A0A916NP39"/>
<evidence type="ECO:0000259" key="2">
    <source>
        <dbReference type="Pfam" id="PF01757"/>
    </source>
</evidence>
<dbReference type="Pfam" id="PF19040">
    <property type="entry name" value="SGNH"/>
    <property type="match status" value="1"/>
</dbReference>
<dbReference type="GO" id="GO:0009103">
    <property type="term" value="P:lipopolysaccharide biosynthetic process"/>
    <property type="evidence" value="ECO:0007669"/>
    <property type="project" value="TreeGrafter"/>
</dbReference>
<dbReference type="PANTHER" id="PTHR23028">
    <property type="entry name" value="ACETYLTRANSFERASE"/>
    <property type="match status" value="1"/>
</dbReference>
<feature type="transmembrane region" description="Helical" evidence="1">
    <location>
        <begin position="290"/>
        <end position="313"/>
    </location>
</feature>
<feature type="transmembrane region" description="Helical" evidence="1">
    <location>
        <begin position="398"/>
        <end position="418"/>
    </location>
</feature>
<dbReference type="InterPro" id="IPR002656">
    <property type="entry name" value="Acyl_transf_3_dom"/>
</dbReference>
<keyword evidence="5" id="KW-1185">Reference proteome</keyword>
<proteinExistence type="predicted"/>
<accession>A0A916NP39</accession>
<feature type="transmembrane region" description="Helical" evidence="1">
    <location>
        <begin position="100"/>
        <end position="120"/>
    </location>
</feature>
<feature type="domain" description="SGNH" evidence="3">
    <location>
        <begin position="517"/>
        <end position="747"/>
    </location>
</feature>
<feature type="transmembrane region" description="Helical" evidence="1">
    <location>
        <begin position="242"/>
        <end position="259"/>
    </location>
</feature>
<evidence type="ECO:0000313" key="4">
    <source>
        <dbReference type="EMBL" id="CAG7617036.1"/>
    </source>
</evidence>
<evidence type="ECO:0008006" key="6">
    <source>
        <dbReference type="Google" id="ProtNLM"/>
    </source>
</evidence>
<protein>
    <recommendedName>
        <fullName evidence="6">Acyltransferase</fullName>
    </recommendedName>
</protein>
<reference evidence="4" key="1">
    <citation type="submission" date="2021-06" db="EMBL/GenBank/DDBJ databases">
        <authorList>
            <person name="Criscuolo A."/>
        </authorList>
    </citation>
    <scope>NUCLEOTIDE SEQUENCE</scope>
    <source>
        <strain evidence="4">CIP111803</strain>
    </source>
</reference>
<dbReference type="GO" id="GO:0016020">
    <property type="term" value="C:membrane"/>
    <property type="evidence" value="ECO:0007669"/>
    <property type="project" value="TreeGrafter"/>
</dbReference>
<feature type="transmembrane region" description="Helical" evidence="1">
    <location>
        <begin position="359"/>
        <end position="377"/>
    </location>
</feature>
<dbReference type="InterPro" id="IPR050879">
    <property type="entry name" value="Acyltransferase_3"/>
</dbReference>
<dbReference type="Pfam" id="PF01757">
    <property type="entry name" value="Acyl_transf_3"/>
    <property type="match status" value="1"/>
</dbReference>
<keyword evidence="1" id="KW-0812">Transmembrane</keyword>
<dbReference type="EMBL" id="CAJVAP010000026">
    <property type="protein sequence ID" value="CAG7617036.1"/>
    <property type="molecule type" value="Genomic_DNA"/>
</dbReference>
<keyword evidence="1" id="KW-0472">Membrane</keyword>
<dbReference type="PANTHER" id="PTHR23028:SF53">
    <property type="entry name" value="ACYL_TRANSF_3 DOMAIN-CONTAINING PROTEIN"/>
    <property type="match status" value="1"/>
</dbReference>
<comment type="caution">
    <text evidence="4">The sequence shown here is derived from an EMBL/GenBank/DDBJ whole genome shotgun (WGS) entry which is preliminary data.</text>
</comment>
<evidence type="ECO:0000256" key="1">
    <source>
        <dbReference type="SAM" id="Phobius"/>
    </source>
</evidence>
<feature type="transmembrane region" description="Helical" evidence="1">
    <location>
        <begin position="264"/>
        <end position="284"/>
    </location>
</feature>
<dbReference type="Proteomes" id="UP000693892">
    <property type="component" value="Unassembled WGS sequence"/>
</dbReference>
<feature type="transmembrane region" description="Helical" evidence="1">
    <location>
        <begin position="59"/>
        <end position="79"/>
    </location>
</feature>
<organism evidence="4 5">
    <name type="scientific">Leucobacter soli</name>
    <dbReference type="NCBI Taxonomy" id="2812850"/>
    <lineage>
        <taxon>Bacteria</taxon>
        <taxon>Bacillati</taxon>
        <taxon>Actinomycetota</taxon>
        <taxon>Actinomycetes</taxon>
        <taxon>Micrococcales</taxon>
        <taxon>Microbacteriaceae</taxon>
        <taxon>Leucobacter</taxon>
    </lineage>
</organism>